<dbReference type="OrthoDB" id="381351at2157"/>
<organism evidence="1 2">
    <name type="scientific">Halodesulfurarchaeum formicicum</name>
    <dbReference type="NCBI Taxonomy" id="1873524"/>
    <lineage>
        <taxon>Archaea</taxon>
        <taxon>Methanobacteriati</taxon>
        <taxon>Methanobacteriota</taxon>
        <taxon>Stenosarchaea group</taxon>
        <taxon>Halobacteria</taxon>
        <taxon>Halobacteriales</taxon>
        <taxon>Halobacteriaceae</taxon>
        <taxon>Halodesulfurarchaeum</taxon>
    </lineage>
</organism>
<protein>
    <submittedName>
        <fullName evidence="1">Uncharacterized protein</fullName>
    </submittedName>
</protein>
<dbReference type="RefSeq" id="WP_071933010.1">
    <property type="nucleotide sequence ID" value="NZ_CP016804.1"/>
</dbReference>
<name>A0A1J1ABE8_9EURY</name>
<evidence type="ECO:0000313" key="2">
    <source>
        <dbReference type="Proteomes" id="UP000186165"/>
    </source>
</evidence>
<dbReference type="PROSITE" id="PS51257">
    <property type="entry name" value="PROKAR_LIPOPROTEIN"/>
    <property type="match status" value="1"/>
</dbReference>
<evidence type="ECO:0000313" key="1">
    <source>
        <dbReference type="EMBL" id="APE95454.1"/>
    </source>
</evidence>
<keyword evidence="2" id="KW-1185">Reference proteome</keyword>
<reference evidence="2" key="1">
    <citation type="submission" date="2016-08" db="EMBL/GenBank/DDBJ databases">
        <title>Discovery of first anaerobic lithoheterotrophic haloarchae widely represented in hypersaline habitats.</title>
        <authorList>
            <person name="Sorokin D.Y."/>
            <person name="Kublanov I.V."/>
            <person name="Roman P."/>
            <person name="Sinninghe Damste J.S."/>
            <person name="Golyshin P.N."/>
            <person name="Rojo D."/>
            <person name="Ciordia S."/>
            <person name="Mena Md.C."/>
            <person name="Ferrer M."/>
            <person name="Smedile F."/>
            <person name="Messina E."/>
            <person name="La Cono V."/>
            <person name="Yakimov M.M."/>
        </authorList>
    </citation>
    <scope>NUCLEOTIDE SEQUENCE [LARGE SCALE GENOMIC DNA]</scope>
    <source>
        <strain evidence="2">HSR6</strain>
    </source>
</reference>
<dbReference type="EMBL" id="CP016804">
    <property type="protein sequence ID" value="APE95454.1"/>
    <property type="molecule type" value="Genomic_DNA"/>
</dbReference>
<proteinExistence type="predicted"/>
<accession>A0A1J1ABE8</accession>
<dbReference type="Proteomes" id="UP000186165">
    <property type="component" value="Chromosome"/>
</dbReference>
<dbReference type="KEGG" id="hhsr:HSR6_1002"/>
<gene>
    <name evidence="1" type="ORF">HSR6_1002</name>
</gene>
<dbReference type="AlphaFoldDB" id="A0A1J1ABE8"/>
<dbReference type="GeneID" id="30417527"/>
<sequence>MERRTFLRGIGVATLGVTAGCLGEDDSEFMLRVVDQKFGAGEDGALTVWVTVSNPGNEAQTGTVYVRGELEGDSFVRVREVELDAHETTELTIVFEIAYDEVGSFNFDSSVEPPESQ</sequence>